<comment type="caution">
    <text evidence="1">The sequence shown here is derived from an EMBL/GenBank/DDBJ whole genome shotgun (WGS) entry which is preliminary data.</text>
</comment>
<sequence>AYLFLSVGYIQMLKAFNPVAILLISFAIKIKEPSRRLFVIVLTISFGVCMASYGELHFNLVGWTPIMTAIPHLGFGHLFANAMTAFMLNVAAVWLVGVGGGLVLTLAGVFKLRNYGPTNHWYVITMSPQAILILL</sequence>
<dbReference type="Proteomes" id="UP000789525">
    <property type="component" value="Unassembled WGS sequence"/>
</dbReference>
<name>A0ACA9QL50_9GLOM</name>
<evidence type="ECO:0000313" key="1">
    <source>
        <dbReference type="EMBL" id="CAG8756125.1"/>
    </source>
</evidence>
<protein>
    <submittedName>
        <fullName evidence="1">15685_t:CDS:1</fullName>
    </submittedName>
</protein>
<feature type="non-terminal residue" evidence="1">
    <location>
        <position position="1"/>
    </location>
</feature>
<gene>
    <name evidence="1" type="ORF">ACOLOM_LOCUS12967</name>
</gene>
<evidence type="ECO:0000313" key="2">
    <source>
        <dbReference type="Proteomes" id="UP000789525"/>
    </source>
</evidence>
<reference evidence="1" key="1">
    <citation type="submission" date="2021-06" db="EMBL/GenBank/DDBJ databases">
        <authorList>
            <person name="Kallberg Y."/>
            <person name="Tangrot J."/>
            <person name="Rosling A."/>
        </authorList>
    </citation>
    <scope>NUCLEOTIDE SEQUENCE</scope>
    <source>
        <strain evidence="1">CL356</strain>
    </source>
</reference>
<organism evidence="1 2">
    <name type="scientific">Acaulospora colombiana</name>
    <dbReference type="NCBI Taxonomy" id="27376"/>
    <lineage>
        <taxon>Eukaryota</taxon>
        <taxon>Fungi</taxon>
        <taxon>Fungi incertae sedis</taxon>
        <taxon>Mucoromycota</taxon>
        <taxon>Glomeromycotina</taxon>
        <taxon>Glomeromycetes</taxon>
        <taxon>Diversisporales</taxon>
        <taxon>Acaulosporaceae</taxon>
        <taxon>Acaulospora</taxon>
    </lineage>
</organism>
<proteinExistence type="predicted"/>
<dbReference type="EMBL" id="CAJVPT010056006">
    <property type="protein sequence ID" value="CAG8756125.1"/>
    <property type="molecule type" value="Genomic_DNA"/>
</dbReference>
<accession>A0ACA9QL50</accession>
<keyword evidence="2" id="KW-1185">Reference proteome</keyword>